<dbReference type="AlphaFoldDB" id="A0AAD5Q989"/>
<protein>
    <submittedName>
        <fullName evidence="1">Uncharacterized protein</fullName>
    </submittedName>
</protein>
<name>A0AAD5Q989_PYTIN</name>
<proteinExistence type="predicted"/>
<reference evidence="1" key="1">
    <citation type="submission" date="2021-12" db="EMBL/GenBank/DDBJ databases">
        <title>Prjna785345.</title>
        <authorList>
            <person name="Rujirawat T."/>
            <person name="Krajaejun T."/>
        </authorList>
    </citation>
    <scope>NUCLEOTIDE SEQUENCE</scope>
    <source>
        <strain evidence="1">Pi057C3</strain>
    </source>
</reference>
<comment type="caution">
    <text evidence="1">The sequence shown here is derived from an EMBL/GenBank/DDBJ whole genome shotgun (WGS) entry which is preliminary data.</text>
</comment>
<accession>A0AAD5Q989</accession>
<evidence type="ECO:0000313" key="2">
    <source>
        <dbReference type="Proteomes" id="UP001209570"/>
    </source>
</evidence>
<dbReference type="Proteomes" id="UP001209570">
    <property type="component" value="Unassembled WGS sequence"/>
</dbReference>
<evidence type="ECO:0000313" key="1">
    <source>
        <dbReference type="EMBL" id="KAJ0398228.1"/>
    </source>
</evidence>
<dbReference type="EMBL" id="JAKCXM010000224">
    <property type="protein sequence ID" value="KAJ0398228.1"/>
    <property type="molecule type" value="Genomic_DNA"/>
</dbReference>
<organism evidence="1 2">
    <name type="scientific">Pythium insidiosum</name>
    <name type="common">Pythiosis disease agent</name>
    <dbReference type="NCBI Taxonomy" id="114742"/>
    <lineage>
        <taxon>Eukaryota</taxon>
        <taxon>Sar</taxon>
        <taxon>Stramenopiles</taxon>
        <taxon>Oomycota</taxon>
        <taxon>Peronosporomycetes</taxon>
        <taxon>Pythiales</taxon>
        <taxon>Pythiaceae</taxon>
        <taxon>Pythium</taxon>
    </lineage>
</organism>
<keyword evidence="2" id="KW-1185">Reference proteome</keyword>
<sequence>MGAALATNCLADTSIYDHLHLQQLELLSEYTLHSIKPLQECAQIFLATSDAGYPEDELFLDTPTTRLSVAATTRSAPVAYPRQLSLSQFEDVFGMLVADVDPHFEFFEELSVGAGASAADRSK</sequence>
<gene>
    <name evidence="1" type="ORF">P43SY_006360</name>
</gene>